<dbReference type="EMBL" id="LAZR01033903">
    <property type="protein sequence ID" value="KKL46801.1"/>
    <property type="molecule type" value="Genomic_DNA"/>
</dbReference>
<organism evidence="1">
    <name type="scientific">marine sediment metagenome</name>
    <dbReference type="NCBI Taxonomy" id="412755"/>
    <lineage>
        <taxon>unclassified sequences</taxon>
        <taxon>metagenomes</taxon>
        <taxon>ecological metagenomes</taxon>
    </lineage>
</organism>
<gene>
    <name evidence="1" type="ORF">LCGC14_2341960</name>
</gene>
<evidence type="ECO:0000313" key="1">
    <source>
        <dbReference type="EMBL" id="KKL46801.1"/>
    </source>
</evidence>
<dbReference type="AlphaFoldDB" id="A0A0F9CZC8"/>
<name>A0A0F9CZC8_9ZZZZ</name>
<proteinExistence type="predicted"/>
<comment type="caution">
    <text evidence="1">The sequence shown here is derived from an EMBL/GenBank/DDBJ whole genome shotgun (WGS) entry which is preliminary data.</text>
</comment>
<protein>
    <submittedName>
        <fullName evidence="1">Uncharacterized protein</fullName>
    </submittedName>
</protein>
<accession>A0A0F9CZC8</accession>
<reference evidence="1" key="1">
    <citation type="journal article" date="2015" name="Nature">
        <title>Complex archaea that bridge the gap between prokaryotes and eukaryotes.</title>
        <authorList>
            <person name="Spang A."/>
            <person name="Saw J.H."/>
            <person name="Jorgensen S.L."/>
            <person name="Zaremba-Niedzwiedzka K."/>
            <person name="Martijn J."/>
            <person name="Lind A.E."/>
            <person name="van Eijk R."/>
            <person name="Schleper C."/>
            <person name="Guy L."/>
            <person name="Ettema T.J."/>
        </authorList>
    </citation>
    <scope>NUCLEOTIDE SEQUENCE</scope>
</reference>
<feature type="non-terminal residue" evidence="1">
    <location>
        <position position="1"/>
    </location>
</feature>
<sequence>YGWKVAGLIQSKGTTPSSYVPVSDEVDLDGATEDIQPALDARLLLAGGAVTGPVTYAPGWQPTFAEFIAGLQLPSRSGTDLLEDFYTYSPHDWEETLVGSGVVYTSNRNRLVLKTGALNDDSTQIQYGGVSGSAAGWLVHASYANAPLFFECSLFETIVANPVTDQDMLFGMCVRDTTLITAGGGPGQVSDGIFFTVTDGSADVSFTTMSGSSATTNSLSTNILYFDLERFGFALTYNGSWSCTPYVNGVAGTPHTTNIPSGFALRPSFAVQAGSAAFRNMVIGYFHVMQPRRWNE</sequence>